<accession>A0AAV3YMD5</accession>
<keyword evidence="2" id="KW-0449">Lipoprotein</keyword>
<dbReference type="PANTHER" id="PTHR23248">
    <property type="entry name" value="PHOSPHOLIPID SCRAMBLASE-RELATED"/>
    <property type="match status" value="1"/>
</dbReference>
<comment type="similarity">
    <text evidence="1 2">Belongs to the phospholipid scramblase family.</text>
</comment>
<comment type="cofactor">
    <cofactor evidence="2">
        <name>Ca(2+)</name>
        <dbReference type="ChEBI" id="CHEBI:29108"/>
    </cofactor>
</comment>
<evidence type="ECO:0000313" key="3">
    <source>
        <dbReference type="EMBL" id="GFN83561.1"/>
    </source>
</evidence>
<protein>
    <recommendedName>
        <fullName evidence="2">Phospholipid scramblase</fullName>
    </recommendedName>
</protein>
<evidence type="ECO:0000256" key="1">
    <source>
        <dbReference type="ARBA" id="ARBA00005350"/>
    </source>
</evidence>
<dbReference type="AlphaFoldDB" id="A0AAV3YMD5"/>
<name>A0AAV3YMD5_9GAST</name>
<keyword evidence="2" id="KW-0564">Palmitate</keyword>
<dbReference type="PANTHER" id="PTHR23248:SF64">
    <property type="entry name" value="PHOSPHOLIPID SCRAMBLASE"/>
    <property type="match status" value="1"/>
</dbReference>
<evidence type="ECO:0000313" key="4">
    <source>
        <dbReference type="Proteomes" id="UP000735302"/>
    </source>
</evidence>
<comment type="function">
    <text evidence="2">May mediate accelerated ATP-independent bidirectional transbilayer migration of phospholipids upon binding calcium ions that results in a loss of phospholipid asymmetry in the plasma membrane.</text>
</comment>
<reference evidence="3 4" key="1">
    <citation type="journal article" date="2021" name="Elife">
        <title>Chloroplast acquisition without the gene transfer in kleptoplastic sea slugs, Plakobranchus ocellatus.</title>
        <authorList>
            <person name="Maeda T."/>
            <person name="Takahashi S."/>
            <person name="Yoshida T."/>
            <person name="Shimamura S."/>
            <person name="Takaki Y."/>
            <person name="Nagai Y."/>
            <person name="Toyoda A."/>
            <person name="Suzuki Y."/>
            <person name="Arimoto A."/>
            <person name="Ishii H."/>
            <person name="Satoh N."/>
            <person name="Nishiyama T."/>
            <person name="Hasebe M."/>
            <person name="Maruyama T."/>
            <person name="Minagawa J."/>
            <person name="Obokata J."/>
            <person name="Shigenobu S."/>
        </authorList>
    </citation>
    <scope>NUCLEOTIDE SEQUENCE [LARGE SCALE GENOMIC DNA]</scope>
</reference>
<evidence type="ECO:0000256" key="2">
    <source>
        <dbReference type="RuleBase" id="RU363116"/>
    </source>
</evidence>
<keyword evidence="4" id="KW-1185">Reference proteome</keyword>
<dbReference type="InterPro" id="IPR005552">
    <property type="entry name" value="Scramblase"/>
</dbReference>
<dbReference type="EMBL" id="BLXT01001203">
    <property type="protein sequence ID" value="GFN83561.1"/>
    <property type="molecule type" value="Genomic_DNA"/>
</dbReference>
<dbReference type="Proteomes" id="UP000735302">
    <property type="component" value="Unassembled WGS sequence"/>
</dbReference>
<organism evidence="3 4">
    <name type="scientific">Plakobranchus ocellatus</name>
    <dbReference type="NCBI Taxonomy" id="259542"/>
    <lineage>
        <taxon>Eukaryota</taxon>
        <taxon>Metazoa</taxon>
        <taxon>Spiralia</taxon>
        <taxon>Lophotrochozoa</taxon>
        <taxon>Mollusca</taxon>
        <taxon>Gastropoda</taxon>
        <taxon>Heterobranchia</taxon>
        <taxon>Euthyneura</taxon>
        <taxon>Panpulmonata</taxon>
        <taxon>Sacoglossa</taxon>
        <taxon>Placobranchoidea</taxon>
        <taxon>Plakobranchidae</taxon>
        <taxon>Plakobranchus</taxon>
    </lineage>
</organism>
<keyword evidence="2" id="KW-0106">Calcium</keyword>
<dbReference type="GO" id="GO:0005886">
    <property type="term" value="C:plasma membrane"/>
    <property type="evidence" value="ECO:0007669"/>
    <property type="project" value="TreeGrafter"/>
</dbReference>
<proteinExistence type="inferred from homology"/>
<comment type="caution">
    <text evidence="3">The sequence shown here is derived from an EMBL/GenBank/DDBJ whole genome shotgun (WGS) entry which is preliminary data.</text>
</comment>
<dbReference type="Pfam" id="PF03803">
    <property type="entry name" value="Scramblase"/>
    <property type="match status" value="1"/>
</dbReference>
<gene>
    <name evidence="3" type="ORF">PoB_001006700</name>
</gene>
<sequence length="152" mass="16851">MTISQDYRCYAGCCSWCGDACWCMYPFLVKDKFGQLLGVARTTHFMRTAYVGIFDEDGALLYKIKGPCGPPVCSNDNIDFPITKIEDNSKVGTISKTWGGYCVGRWERVDVFSVHFPSDMEEKHKALIIATALLVDAAVFDQTKLGPLCIAA</sequence>
<dbReference type="GO" id="GO:0017128">
    <property type="term" value="F:phospholipid scramblase activity"/>
    <property type="evidence" value="ECO:0007669"/>
    <property type="project" value="InterPro"/>
</dbReference>